<sequence length="117" mass="13203">MAAGIQMPRPFMVSYHYRIVIHDTHPGVTSRINLAHFRRQMDCTLEQKPLLNAIGRVVDSIGNTNDEASVCLSDTMINVLIATNMRSVGIARDWRHGSWYPNATPIYGVVSLPYRHP</sequence>
<proteinExistence type="predicted"/>
<evidence type="ECO:0000313" key="2">
    <source>
        <dbReference type="WBParaSite" id="ALUE_0002248901-mRNA-1"/>
    </source>
</evidence>
<reference evidence="2" key="1">
    <citation type="submission" date="2017-02" db="UniProtKB">
        <authorList>
            <consortium name="WormBaseParasite"/>
        </authorList>
    </citation>
    <scope>IDENTIFICATION</scope>
</reference>
<dbReference type="AlphaFoldDB" id="A0A0M3IUR1"/>
<evidence type="ECO:0000313" key="1">
    <source>
        <dbReference type="Proteomes" id="UP000036681"/>
    </source>
</evidence>
<keyword evidence="1" id="KW-1185">Reference proteome</keyword>
<organism evidence="1 2">
    <name type="scientific">Ascaris lumbricoides</name>
    <name type="common">Giant roundworm</name>
    <dbReference type="NCBI Taxonomy" id="6252"/>
    <lineage>
        <taxon>Eukaryota</taxon>
        <taxon>Metazoa</taxon>
        <taxon>Ecdysozoa</taxon>
        <taxon>Nematoda</taxon>
        <taxon>Chromadorea</taxon>
        <taxon>Rhabditida</taxon>
        <taxon>Spirurina</taxon>
        <taxon>Ascaridomorpha</taxon>
        <taxon>Ascaridoidea</taxon>
        <taxon>Ascarididae</taxon>
        <taxon>Ascaris</taxon>
    </lineage>
</organism>
<protein>
    <submittedName>
        <fullName evidence="2">Uncharacterized protein</fullName>
    </submittedName>
</protein>
<name>A0A0M3IUR1_ASCLU</name>
<accession>A0A0M3IUR1</accession>
<dbReference type="Proteomes" id="UP000036681">
    <property type="component" value="Unplaced"/>
</dbReference>
<dbReference type="WBParaSite" id="ALUE_0002248901-mRNA-1">
    <property type="protein sequence ID" value="ALUE_0002248901-mRNA-1"/>
    <property type="gene ID" value="ALUE_0002248901"/>
</dbReference>